<comment type="caution">
    <text evidence="1">The sequence shown here is derived from an EMBL/GenBank/DDBJ whole genome shotgun (WGS) entry which is preliminary data.</text>
</comment>
<feature type="non-terminal residue" evidence="1">
    <location>
        <position position="124"/>
    </location>
</feature>
<dbReference type="SUPFAM" id="SSF46689">
    <property type="entry name" value="Homeodomain-like"/>
    <property type="match status" value="1"/>
</dbReference>
<reference evidence="1" key="1">
    <citation type="journal article" date="2014" name="Front. Microbiol.">
        <title>High frequency of phylogenetically diverse reductive dehalogenase-homologous genes in deep subseafloor sedimentary metagenomes.</title>
        <authorList>
            <person name="Kawai M."/>
            <person name="Futagami T."/>
            <person name="Toyoda A."/>
            <person name="Takaki Y."/>
            <person name="Nishi S."/>
            <person name="Hori S."/>
            <person name="Arai W."/>
            <person name="Tsubouchi T."/>
            <person name="Morono Y."/>
            <person name="Uchiyama I."/>
            <person name="Ito T."/>
            <person name="Fujiyama A."/>
            <person name="Inagaki F."/>
            <person name="Takami H."/>
        </authorList>
    </citation>
    <scope>NUCLEOTIDE SEQUENCE</scope>
    <source>
        <strain evidence="1">Expedition CK06-06</strain>
    </source>
</reference>
<evidence type="ECO:0000313" key="1">
    <source>
        <dbReference type="EMBL" id="GAI97308.1"/>
    </source>
</evidence>
<dbReference type="Pfam" id="PF13565">
    <property type="entry name" value="HTH_32"/>
    <property type="match status" value="1"/>
</dbReference>
<dbReference type="InterPro" id="IPR009057">
    <property type="entry name" value="Homeodomain-like_sf"/>
</dbReference>
<accession>X1SWG6</accession>
<gene>
    <name evidence="1" type="ORF">S12H4_40959</name>
</gene>
<dbReference type="EMBL" id="BARW01024910">
    <property type="protein sequence ID" value="GAI97308.1"/>
    <property type="molecule type" value="Genomic_DNA"/>
</dbReference>
<protein>
    <submittedName>
        <fullName evidence="1">Uncharacterized protein</fullName>
    </submittedName>
</protein>
<sequence length="124" mass="14114">MCASEKAGVLAVVAASPLSKSQALAEMGIPRRTYYNWIRREKESKTRGVKTESRRPWNKVKTEEEKLVIDQARASPELSPRQLALRLVDKYGCWVSESTVYRILRREGLVKRAEVKGFAAGKEY</sequence>
<proteinExistence type="predicted"/>
<organism evidence="1">
    <name type="scientific">marine sediment metagenome</name>
    <dbReference type="NCBI Taxonomy" id="412755"/>
    <lineage>
        <taxon>unclassified sequences</taxon>
        <taxon>metagenomes</taxon>
        <taxon>ecological metagenomes</taxon>
    </lineage>
</organism>
<name>X1SWG6_9ZZZZ</name>
<dbReference type="AlphaFoldDB" id="X1SWG6"/>